<protein>
    <submittedName>
        <fullName evidence="1">IS66 family insertion sequence element accessory protein TnpB</fullName>
    </submittedName>
</protein>
<evidence type="ECO:0000313" key="1">
    <source>
        <dbReference type="EMBL" id="MET2829192.1"/>
    </source>
</evidence>
<dbReference type="Pfam" id="PF05717">
    <property type="entry name" value="TnpB_IS66"/>
    <property type="match status" value="1"/>
</dbReference>
<sequence>MMLASSGVKVHIALGVTDMRKGIDGLAMLVQGVLKQDPFSGHLFAFRGRKANLIKILFWDGTGLCLFTKRLEHGHFDWPAAGHAGGTVSLTSTQLSMLIEGIDWRAPERRWKPAVAG</sequence>
<dbReference type="EMBL" id="JBEWSZ010000001">
    <property type="protein sequence ID" value="MET2829192.1"/>
    <property type="molecule type" value="Genomic_DNA"/>
</dbReference>
<proteinExistence type="predicted"/>
<dbReference type="InterPro" id="IPR008878">
    <property type="entry name" value="Transposase_IS66_Orf2"/>
</dbReference>
<dbReference type="NCBIfam" id="NF033819">
    <property type="entry name" value="IS66_TnpB"/>
    <property type="match status" value="1"/>
</dbReference>
<evidence type="ECO:0000313" key="2">
    <source>
        <dbReference type="Proteomes" id="UP001548832"/>
    </source>
</evidence>
<organism evidence="1 2">
    <name type="scientific">Mesorhizobium shangrilense</name>
    <dbReference type="NCBI Taxonomy" id="460060"/>
    <lineage>
        <taxon>Bacteria</taxon>
        <taxon>Pseudomonadati</taxon>
        <taxon>Pseudomonadota</taxon>
        <taxon>Alphaproteobacteria</taxon>
        <taxon>Hyphomicrobiales</taxon>
        <taxon>Phyllobacteriaceae</taxon>
        <taxon>Mesorhizobium</taxon>
    </lineage>
</organism>
<dbReference type="PANTHER" id="PTHR36455:SF1">
    <property type="entry name" value="BLR8292 PROTEIN"/>
    <property type="match status" value="1"/>
</dbReference>
<dbReference type="RefSeq" id="WP_354461153.1">
    <property type="nucleotide sequence ID" value="NZ_JBEWSZ010000001.1"/>
</dbReference>
<name>A0ABV2DGS0_9HYPH</name>
<accession>A0ABV2DGS0</accession>
<reference evidence="1 2" key="1">
    <citation type="submission" date="2024-06" db="EMBL/GenBank/DDBJ databases">
        <authorList>
            <person name="Kim D.-U."/>
        </authorList>
    </citation>
    <scope>NUCLEOTIDE SEQUENCE [LARGE SCALE GENOMIC DNA]</scope>
    <source>
        <strain evidence="1 2">KACC15460</strain>
    </source>
</reference>
<keyword evidence="2" id="KW-1185">Reference proteome</keyword>
<dbReference type="PANTHER" id="PTHR36455">
    <property type="match status" value="1"/>
</dbReference>
<comment type="caution">
    <text evidence="1">The sequence shown here is derived from an EMBL/GenBank/DDBJ whole genome shotgun (WGS) entry which is preliminary data.</text>
</comment>
<dbReference type="Proteomes" id="UP001548832">
    <property type="component" value="Unassembled WGS sequence"/>
</dbReference>
<gene>
    <name evidence="1" type="primary">tnpB</name>
    <name evidence="1" type="ORF">ABVQ20_19605</name>
</gene>